<keyword evidence="2" id="KW-1185">Reference proteome</keyword>
<dbReference type="EMBL" id="LFTY01000002">
    <property type="protein sequence ID" value="KMW58767.1"/>
    <property type="molecule type" value="Genomic_DNA"/>
</dbReference>
<dbReference type="InterPro" id="IPR036249">
    <property type="entry name" value="Thioredoxin-like_sf"/>
</dbReference>
<evidence type="ECO:0000313" key="2">
    <source>
        <dbReference type="Proteomes" id="UP000037178"/>
    </source>
</evidence>
<sequence length="140" mass="15375">MQDEPALLSVCTTCRDGREKDTGARGGSRLAKAIHARLDELIAAGATLRGVTCMSQCKRPCIVSLCQDERFTYVFGDLDPERPEHIDALLDLVARYKEAPEGFLGRTDRPEPLRANILGRFPPTRSASLLVTHLDPIAAE</sequence>
<comment type="caution">
    <text evidence="1">The sequence shown here is derived from an EMBL/GenBank/DDBJ whole genome shotgun (WGS) entry which is preliminary data.</text>
</comment>
<reference evidence="1 2" key="1">
    <citation type="submission" date="2015-06" db="EMBL/GenBank/DDBJ databases">
        <title>Draft genome sequence of an Alphaproteobacteria species associated to the Mediterranean sponge Oscarella lobularis.</title>
        <authorList>
            <person name="Jourda C."/>
            <person name="Santini S."/>
            <person name="Claverie J.-M."/>
        </authorList>
    </citation>
    <scope>NUCLEOTIDE SEQUENCE [LARGE SCALE GENOMIC DNA]</scope>
    <source>
        <strain evidence="1">IGS</strain>
    </source>
</reference>
<organism evidence="1 2">
    <name type="scientific">Candidatus Rhodobacter oscarellae</name>
    <dbReference type="NCBI Taxonomy" id="1675527"/>
    <lineage>
        <taxon>Bacteria</taxon>
        <taxon>Pseudomonadati</taxon>
        <taxon>Pseudomonadota</taxon>
        <taxon>Alphaproteobacteria</taxon>
        <taxon>Rhodobacterales</taxon>
        <taxon>Rhodobacter group</taxon>
        <taxon>Rhodobacter</taxon>
    </lineage>
</organism>
<protein>
    <recommendedName>
        <fullName evidence="3">Metal-binding protein</fullName>
    </recommendedName>
</protein>
<evidence type="ECO:0000313" key="1">
    <source>
        <dbReference type="EMBL" id="KMW58767.1"/>
    </source>
</evidence>
<dbReference type="InterPro" id="IPR012863">
    <property type="entry name" value="DUF1636"/>
</dbReference>
<dbReference type="OrthoDB" id="8364077at2"/>
<gene>
    <name evidence="1" type="ORF">AIOL_003747</name>
</gene>
<dbReference type="STRING" id="1675527.AIOL_003747"/>
<evidence type="ECO:0008006" key="3">
    <source>
        <dbReference type="Google" id="ProtNLM"/>
    </source>
</evidence>
<dbReference type="SUPFAM" id="SSF52833">
    <property type="entry name" value="Thioredoxin-like"/>
    <property type="match status" value="1"/>
</dbReference>
<dbReference type="Proteomes" id="UP000037178">
    <property type="component" value="Unassembled WGS sequence"/>
</dbReference>
<dbReference type="AlphaFoldDB" id="A0A0J9E7R4"/>
<proteinExistence type="predicted"/>
<dbReference type="RefSeq" id="WP_049644338.1">
    <property type="nucleotide sequence ID" value="NZ_LFTY01000002.1"/>
</dbReference>
<name>A0A0J9E7R4_9RHOB</name>
<dbReference type="PATRIC" id="fig|1675527.3.peg.3927"/>
<accession>A0A0J9E7R4</accession>
<dbReference type="Pfam" id="PF07845">
    <property type="entry name" value="DUF1636"/>
    <property type="match status" value="1"/>
</dbReference>